<dbReference type="EC" id="2.7.7.65" evidence="2"/>
<keyword evidence="8" id="KW-1185">Reference proteome</keyword>
<keyword evidence="4" id="KW-0812">Transmembrane</keyword>
<dbReference type="Gene3D" id="3.30.70.270">
    <property type="match status" value="1"/>
</dbReference>
<dbReference type="PANTHER" id="PTHR45138">
    <property type="entry name" value="REGULATORY COMPONENTS OF SENSORY TRANSDUCTION SYSTEM"/>
    <property type="match status" value="1"/>
</dbReference>
<dbReference type="CDD" id="cd06225">
    <property type="entry name" value="HAMP"/>
    <property type="match status" value="1"/>
</dbReference>
<dbReference type="InterPro" id="IPR003660">
    <property type="entry name" value="HAMP_dom"/>
</dbReference>
<evidence type="ECO:0000313" key="7">
    <source>
        <dbReference type="EMBL" id="OPX56513.1"/>
    </source>
</evidence>
<accession>A0A1T4QCZ1</accession>
<dbReference type="GO" id="GO:0043709">
    <property type="term" value="P:cell adhesion involved in single-species biofilm formation"/>
    <property type="evidence" value="ECO:0007669"/>
    <property type="project" value="TreeGrafter"/>
</dbReference>
<dbReference type="GO" id="GO:1902201">
    <property type="term" value="P:negative regulation of bacterial-type flagellum-dependent cell motility"/>
    <property type="evidence" value="ECO:0007669"/>
    <property type="project" value="TreeGrafter"/>
</dbReference>
<keyword evidence="4" id="KW-1133">Transmembrane helix</keyword>
<dbReference type="InterPro" id="IPR029787">
    <property type="entry name" value="Nucleotide_cyclase"/>
</dbReference>
<gene>
    <name evidence="7" type="ORF">BTE48_03555</name>
</gene>
<evidence type="ECO:0000256" key="1">
    <source>
        <dbReference type="ARBA" id="ARBA00001946"/>
    </source>
</evidence>
<dbReference type="SUPFAM" id="SSF55073">
    <property type="entry name" value="Nucleotide cyclase"/>
    <property type="match status" value="1"/>
</dbReference>
<dbReference type="Pfam" id="PF00990">
    <property type="entry name" value="GGDEF"/>
    <property type="match status" value="1"/>
</dbReference>
<dbReference type="InterPro" id="IPR000160">
    <property type="entry name" value="GGDEF_dom"/>
</dbReference>
<dbReference type="PANTHER" id="PTHR45138:SF9">
    <property type="entry name" value="DIGUANYLATE CYCLASE DGCM-RELATED"/>
    <property type="match status" value="1"/>
</dbReference>
<evidence type="ECO:0000259" key="5">
    <source>
        <dbReference type="PROSITE" id="PS50885"/>
    </source>
</evidence>
<evidence type="ECO:0000259" key="6">
    <source>
        <dbReference type="PROSITE" id="PS50887"/>
    </source>
</evidence>
<dbReference type="GO" id="GO:0005886">
    <property type="term" value="C:plasma membrane"/>
    <property type="evidence" value="ECO:0007669"/>
    <property type="project" value="TreeGrafter"/>
</dbReference>
<dbReference type="EMBL" id="MTSM01000003">
    <property type="protein sequence ID" value="OPX56513.1"/>
    <property type="molecule type" value="Genomic_DNA"/>
</dbReference>
<dbReference type="OrthoDB" id="5496380at2"/>
<dbReference type="InterPro" id="IPR043128">
    <property type="entry name" value="Rev_trsase/Diguanyl_cyclase"/>
</dbReference>
<comment type="catalytic activity">
    <reaction evidence="3">
        <text>2 GTP = 3',3'-c-di-GMP + 2 diphosphate</text>
        <dbReference type="Rhea" id="RHEA:24898"/>
        <dbReference type="ChEBI" id="CHEBI:33019"/>
        <dbReference type="ChEBI" id="CHEBI:37565"/>
        <dbReference type="ChEBI" id="CHEBI:58805"/>
        <dbReference type="EC" id="2.7.7.65"/>
    </reaction>
</comment>
<dbReference type="RefSeq" id="WP_159445636.1">
    <property type="nucleotide sequence ID" value="NZ_FUXG01000011.1"/>
</dbReference>
<dbReference type="Proteomes" id="UP000191418">
    <property type="component" value="Unassembled WGS sequence"/>
</dbReference>
<reference evidence="7 8" key="1">
    <citation type="submission" date="2017-01" db="EMBL/GenBank/DDBJ databases">
        <title>Genome Sequencing of a Marine Spirillum, Oceanospirillum multiglobuliferum ATCC 33336, from Japan.</title>
        <authorList>
            <person name="Carney J.G."/>
            <person name="Trachtenberg A.M."/>
            <person name="Rheaume B.A."/>
            <person name="Linnane J.D."/>
            <person name="Pitts N.L."/>
            <person name="Mykles D.L."/>
            <person name="Maclea K.S."/>
        </authorList>
    </citation>
    <scope>NUCLEOTIDE SEQUENCE [LARGE SCALE GENOMIC DNA]</scope>
    <source>
        <strain evidence="7 8">ATCC 33336</strain>
    </source>
</reference>
<evidence type="ECO:0000256" key="3">
    <source>
        <dbReference type="ARBA" id="ARBA00034247"/>
    </source>
</evidence>
<dbReference type="GO" id="GO:0052621">
    <property type="term" value="F:diguanylate cyclase activity"/>
    <property type="evidence" value="ECO:0007669"/>
    <property type="project" value="UniProtKB-EC"/>
</dbReference>
<evidence type="ECO:0000313" key="8">
    <source>
        <dbReference type="Proteomes" id="UP000191418"/>
    </source>
</evidence>
<evidence type="ECO:0000256" key="2">
    <source>
        <dbReference type="ARBA" id="ARBA00012528"/>
    </source>
</evidence>
<name>A0A1T4QCZ1_9GAMM</name>
<evidence type="ECO:0000256" key="4">
    <source>
        <dbReference type="SAM" id="Phobius"/>
    </source>
</evidence>
<feature type="domain" description="GGDEF" evidence="6">
    <location>
        <begin position="427"/>
        <end position="561"/>
    </location>
</feature>
<comment type="caution">
    <text evidence="7">The sequence shown here is derived from an EMBL/GenBank/DDBJ whole genome shotgun (WGS) entry which is preliminary data.</text>
</comment>
<dbReference type="Gene3D" id="6.10.340.10">
    <property type="match status" value="1"/>
</dbReference>
<proteinExistence type="predicted"/>
<keyword evidence="4" id="KW-0472">Membrane</keyword>
<dbReference type="InterPro" id="IPR050469">
    <property type="entry name" value="Diguanylate_Cyclase"/>
</dbReference>
<dbReference type="Pfam" id="PF00672">
    <property type="entry name" value="HAMP"/>
    <property type="match status" value="1"/>
</dbReference>
<dbReference type="CDD" id="cd01949">
    <property type="entry name" value="GGDEF"/>
    <property type="match status" value="1"/>
</dbReference>
<dbReference type="AlphaFoldDB" id="A0A1T4QCZ1"/>
<organism evidence="7 8">
    <name type="scientific">Oceanospirillum multiglobuliferum</name>
    <dbReference type="NCBI Taxonomy" id="64969"/>
    <lineage>
        <taxon>Bacteria</taxon>
        <taxon>Pseudomonadati</taxon>
        <taxon>Pseudomonadota</taxon>
        <taxon>Gammaproteobacteria</taxon>
        <taxon>Oceanospirillales</taxon>
        <taxon>Oceanospirillaceae</taxon>
        <taxon>Oceanospirillum</taxon>
    </lineage>
</organism>
<dbReference type="PROSITE" id="PS50887">
    <property type="entry name" value="GGDEF"/>
    <property type="match status" value="1"/>
</dbReference>
<comment type="cofactor">
    <cofactor evidence="1">
        <name>Mg(2+)</name>
        <dbReference type="ChEBI" id="CHEBI:18420"/>
    </cofactor>
</comment>
<feature type="transmembrane region" description="Helical" evidence="4">
    <location>
        <begin position="308"/>
        <end position="330"/>
    </location>
</feature>
<dbReference type="GO" id="GO:0007165">
    <property type="term" value="P:signal transduction"/>
    <property type="evidence" value="ECO:0007669"/>
    <property type="project" value="InterPro"/>
</dbReference>
<dbReference type="SMART" id="SM00267">
    <property type="entry name" value="GGDEF"/>
    <property type="match status" value="1"/>
</dbReference>
<dbReference type="NCBIfam" id="TIGR00254">
    <property type="entry name" value="GGDEF"/>
    <property type="match status" value="1"/>
</dbReference>
<sequence>MKLRLRFIIFSLVLIVVSFLAVWASVKSLAENIIEQWAVRYAEKQILFDRERTLQPIMREIVLSRQFASSIVIRAFAENPDDPALRATAIQEMENFRFTFAEANYFVAIKQSGEYFHNDSNNTYAGRQLRYLLDSSRPQDSWFFKLIEQRRNIHINVNPDVALGVTKLWIDVLMMDGNKVLGVVGTGLNLTRFLNEIVASTDEGVTNLFIDSDAAIQLYHDRSMINFASISKDHVQKITAHQLLDSPDDKEKLTQALKQARSKRDLVVSDFVMVKNTRNLMAIAYIPELDWYEVTLIDITKLLPISKFSGIFIVYALSIVSLIILFNLFLRRTVLKPLRHLEQAMAQVKQGQPLNHQLEGQGEIGALMMHFSQMAASVHESKLELEAKVQQRTEALERLSQTDTLTQLLNRRGMSEYLESALIDNQAGFGFIWLDVDYFKEINDLYGHAQGDYALKEIANVLNEQVASSGFCARWGGDEFLACLPQSNDKQLFSVAERIRLLVTQLSLSSASNNRVLPLSVSIGVHLSREEESLEQALHCADSALYQAKAEGRNRVCCYSEG</sequence>
<dbReference type="FunFam" id="3.30.70.270:FF:000001">
    <property type="entry name" value="Diguanylate cyclase domain protein"/>
    <property type="match status" value="1"/>
</dbReference>
<feature type="domain" description="HAMP" evidence="5">
    <location>
        <begin position="332"/>
        <end position="383"/>
    </location>
</feature>
<dbReference type="STRING" id="64969.SAMN02745127_01850"/>
<dbReference type="PROSITE" id="PS50885">
    <property type="entry name" value="HAMP"/>
    <property type="match status" value="1"/>
</dbReference>
<protein>
    <recommendedName>
        <fullName evidence="2">diguanylate cyclase</fullName>
        <ecNumber evidence="2">2.7.7.65</ecNumber>
    </recommendedName>
</protein>